<comment type="caution">
    <text evidence="1">The sequence shown here is derived from an EMBL/GenBank/DDBJ whole genome shotgun (WGS) entry which is preliminary data.</text>
</comment>
<proteinExistence type="predicted"/>
<evidence type="ECO:0000313" key="1">
    <source>
        <dbReference type="EMBL" id="KAK9323644.1"/>
    </source>
</evidence>
<protein>
    <submittedName>
        <fullName evidence="1">Uncharacterized protein</fullName>
    </submittedName>
</protein>
<reference evidence="2" key="1">
    <citation type="journal article" date="2024" name="Front. Bioeng. Biotechnol.">
        <title>Genome-scale model development and genomic sequencing of the oleaginous clade Lipomyces.</title>
        <authorList>
            <person name="Czajka J.J."/>
            <person name="Han Y."/>
            <person name="Kim J."/>
            <person name="Mondo S.J."/>
            <person name="Hofstad B.A."/>
            <person name="Robles A."/>
            <person name="Haridas S."/>
            <person name="Riley R."/>
            <person name="LaButti K."/>
            <person name="Pangilinan J."/>
            <person name="Andreopoulos W."/>
            <person name="Lipzen A."/>
            <person name="Yan J."/>
            <person name="Wang M."/>
            <person name="Ng V."/>
            <person name="Grigoriev I.V."/>
            <person name="Spatafora J.W."/>
            <person name="Magnuson J.K."/>
            <person name="Baker S.E."/>
            <person name="Pomraning K.R."/>
        </authorList>
    </citation>
    <scope>NUCLEOTIDE SEQUENCE [LARGE SCALE GENOMIC DNA]</scope>
    <source>
        <strain evidence="2">CBS 10300</strain>
    </source>
</reference>
<keyword evidence="2" id="KW-1185">Reference proteome</keyword>
<gene>
    <name evidence="1" type="ORF">V1517DRAFT_319955</name>
</gene>
<organism evidence="1 2">
    <name type="scientific">Lipomyces orientalis</name>
    <dbReference type="NCBI Taxonomy" id="1233043"/>
    <lineage>
        <taxon>Eukaryota</taxon>
        <taxon>Fungi</taxon>
        <taxon>Dikarya</taxon>
        <taxon>Ascomycota</taxon>
        <taxon>Saccharomycotina</taxon>
        <taxon>Lipomycetes</taxon>
        <taxon>Lipomycetales</taxon>
        <taxon>Lipomycetaceae</taxon>
        <taxon>Lipomyces</taxon>
    </lineage>
</organism>
<dbReference type="EMBL" id="MU970059">
    <property type="protein sequence ID" value="KAK9323644.1"/>
    <property type="molecule type" value="Genomic_DNA"/>
</dbReference>
<evidence type="ECO:0000313" key="2">
    <source>
        <dbReference type="Proteomes" id="UP001489719"/>
    </source>
</evidence>
<dbReference type="Proteomes" id="UP001489719">
    <property type="component" value="Unassembled WGS sequence"/>
</dbReference>
<accession>A0ACC3TR37</accession>
<sequence length="1360" mass="150333">MGGRRGHVLSTESSAVGEISKDRVKPKNQPGRQGQVNGQSNMKPTNSTKKITKKRKKKRRAVDSIDPNDPNTVVIKMRADEVYSDEEFSSENDIVILENGNTMLRGDASGSSIPAARGPDDEYSSDEEGQLTMKAGNGTKRALDSDSDDETQTQVQKRSATSFPWVDYRDLPQKKEKWYDRPEKHASYQHEWGGHGRGRSDRGYRPQPMYDKSTPAYDDLQDRRPYSPPYTDNYRRDKHDDYYGKGSIDYSPDKHKMRYRHYVSFPRRTNTESFQPTPANHRPPLDLPAGYSQDYPPPRYISRSRSNSPDHSNTMSGQQGLRQLRQPPIDRSSDAYIRNGRSRSPESVRGDSCKRLSSADREVDENRHVIRTDGVEPAPERPLRPSADRASHNMLGKNHAAVLPVARQLAKPSSPSAPQLPAPLQSGPPVLTKPSQKHAVNVGAVQASSFSRPAKALETSSQVPLSQKLHASKVEAAESSNASEAVRTATRAIPQAPSASSRQSAIDTTQSQQQAVTTSNGEVSNIKPPVKAFGPLLSSARPNEPAPMPTDLKVLQRPEEKSMFPSISQAAEVADPFSPLSSQSSASVPPTKAIPLLSKSPSVPTNDERKTRPFQNTYNTGGRTNPPSSAKIQPVKPAARRTTSTPLAPLPLRQHAAPVTATSLTQKLEVTSTPDRQRDAAGCMPVETIGRGQAKSEGEKDELEDGEMACLLGECSAEFEEYDLYDETTDMVNVRRTINLDAFDNQRARAEIHAHRPRASIDPRTLQGLRLLVEPTVRRPYMSKRARKFLRAVGAWPGFKDYEGAVLHVDFSPWERQQVLQLISGLSESMDTIDVQLDSLLSSLSGRTPADVGRYIIDRCELPHRPTYMQLTECKVRPVCRSVPLLASREMQYGRTPQYSLADDALCQMRLIRECHRGSGDTMSITFSSDSKYFAAGNVASEDDYNRSGNLLLGNFTRNRIWALDKHRHKPPGMHEVIYSSVPAAKFSTMNSRTLYTGGYDGIVRSWNVSSRTVNDSAVIKSRVEIIKTGIAYNSELVAVGTSEGMAYILKVKDDSQGFHNALPITPIVMKRSAVTCMDFVGSNSNKLVIGYDMDEGAVHSGFGVIYDVASNSKSKLGLSMPYSDIYCHPTLPYFAMSLLNKTLYEGRGGTTFRVFDFNHATAKTPKVMASMTTPQLDINKVTMSPDMIYGTTSGTDGSTYVFDLRFCATHLFRLCHGPTKSALDVNDDVELQDTGVEVALWVPNHHHHLVTASSDGCLKLWDVRTGTLMKDLLEIPNAIMSAEFTPDGDQILVGDSTGALYQLAHTGPPNGLVEQYDVIENVGGSDRHVTGHHASEELISRRVARVVTNEFGQRSVWHY</sequence>
<name>A0ACC3TR37_9ASCO</name>